<proteinExistence type="predicted"/>
<dbReference type="AlphaFoldDB" id="A0ABD3WN24"/>
<keyword evidence="2" id="KW-1185">Reference proteome</keyword>
<accession>A0ABD3WN24</accession>
<evidence type="ECO:0000313" key="1">
    <source>
        <dbReference type="EMBL" id="KAL3875390.1"/>
    </source>
</evidence>
<protein>
    <submittedName>
        <fullName evidence="1">Uncharacterized protein</fullName>
    </submittedName>
</protein>
<evidence type="ECO:0000313" key="2">
    <source>
        <dbReference type="Proteomes" id="UP001634394"/>
    </source>
</evidence>
<gene>
    <name evidence="1" type="ORF">ACJMK2_033343</name>
</gene>
<comment type="caution">
    <text evidence="1">The sequence shown here is derived from an EMBL/GenBank/DDBJ whole genome shotgun (WGS) entry which is preliminary data.</text>
</comment>
<dbReference type="Proteomes" id="UP001634394">
    <property type="component" value="Unassembled WGS sequence"/>
</dbReference>
<organism evidence="1 2">
    <name type="scientific">Sinanodonta woodiana</name>
    <name type="common">Chinese pond mussel</name>
    <name type="synonym">Anodonta woodiana</name>
    <dbReference type="NCBI Taxonomy" id="1069815"/>
    <lineage>
        <taxon>Eukaryota</taxon>
        <taxon>Metazoa</taxon>
        <taxon>Spiralia</taxon>
        <taxon>Lophotrochozoa</taxon>
        <taxon>Mollusca</taxon>
        <taxon>Bivalvia</taxon>
        <taxon>Autobranchia</taxon>
        <taxon>Heteroconchia</taxon>
        <taxon>Palaeoheterodonta</taxon>
        <taxon>Unionida</taxon>
        <taxon>Unionoidea</taxon>
        <taxon>Unionidae</taxon>
        <taxon>Unioninae</taxon>
        <taxon>Sinanodonta</taxon>
    </lineage>
</organism>
<dbReference type="EMBL" id="JBJQND010000005">
    <property type="protein sequence ID" value="KAL3875390.1"/>
    <property type="molecule type" value="Genomic_DNA"/>
</dbReference>
<name>A0ABD3WN24_SINWO</name>
<sequence>METSLGKGSSDHTVTCPGNILGDISRLEVLVGGERAGNNSAEIVNEAADICRRLFQGGVMDIRTYRELIDELAETQRHLRVLQRQKSKISNGNSLSFTN</sequence>
<reference evidence="1 2" key="1">
    <citation type="submission" date="2024-11" db="EMBL/GenBank/DDBJ databases">
        <title>Chromosome-level genome assembly of the freshwater bivalve Anodonta woodiana.</title>
        <authorList>
            <person name="Chen X."/>
        </authorList>
    </citation>
    <scope>NUCLEOTIDE SEQUENCE [LARGE SCALE GENOMIC DNA]</scope>
    <source>
        <strain evidence="1">MN2024</strain>
        <tissue evidence="1">Gills</tissue>
    </source>
</reference>